<dbReference type="InterPro" id="IPR001789">
    <property type="entry name" value="Sig_transdc_resp-reg_receiver"/>
</dbReference>
<evidence type="ECO:0000256" key="5">
    <source>
        <dbReference type="ARBA" id="ARBA00023163"/>
    </source>
</evidence>
<reference evidence="7" key="2">
    <citation type="submission" date="2019-09" db="EMBL/GenBank/DDBJ databases">
        <title>Complete genome sequencing of four Arcobacter species reveals a diverse suite of mobile elements.</title>
        <authorList>
            <person name="On S.L.W."/>
            <person name="Miller W.G."/>
            <person name="Biggs P."/>
            <person name="Cornelius A."/>
            <person name="Vandamme P."/>
        </authorList>
    </citation>
    <scope>NUCLEOTIDE SEQUENCE [LARGE SCALE GENOMIC DNA]</scope>
    <source>
        <strain evidence="7">LMG 26638</strain>
    </source>
</reference>
<keyword evidence="4" id="KW-0238">DNA-binding</keyword>
<dbReference type="PANTHER" id="PTHR48111:SF1">
    <property type="entry name" value="TWO-COMPONENT RESPONSE REGULATOR ORR33"/>
    <property type="match status" value="1"/>
</dbReference>
<dbReference type="Pfam" id="PF00486">
    <property type="entry name" value="Trans_reg_C"/>
    <property type="match status" value="1"/>
</dbReference>
<keyword evidence="1" id="KW-0597">Phosphoprotein</keyword>
<dbReference type="SMART" id="SM00862">
    <property type="entry name" value="Trans_reg_C"/>
    <property type="match status" value="1"/>
</dbReference>
<protein>
    <submittedName>
        <fullName evidence="6">Two-component system response regulator</fullName>
    </submittedName>
</protein>
<dbReference type="RefSeq" id="WP_130234302.1">
    <property type="nucleotide sequence ID" value="NZ_BMEF01000009.1"/>
</dbReference>
<dbReference type="Gene3D" id="3.40.50.2300">
    <property type="match status" value="1"/>
</dbReference>
<dbReference type="OrthoDB" id="8912111at2"/>
<dbReference type="SUPFAM" id="SSF52172">
    <property type="entry name" value="CheY-like"/>
    <property type="match status" value="1"/>
</dbReference>
<dbReference type="CDD" id="cd17574">
    <property type="entry name" value="REC_OmpR"/>
    <property type="match status" value="1"/>
</dbReference>
<reference evidence="6 7" key="3">
    <citation type="submission" date="2019-09" db="EMBL/GenBank/DDBJ databases">
        <title>Taxonomic note: a critical rebuttal of the proposed division of the genus Arcobacter into six genera, emended descriptions of Arcobacter anaerophilus and the genus Arcobacter, and an assessment of genus-level boundaries for Epsilonproteobacteria using in silico genomic comparator tools.</title>
        <authorList>
            <person name="On S.L.W."/>
            <person name="Miller W.G."/>
            <person name="Biggs P."/>
            <person name="Cornelius A."/>
            <person name="Vandamme P."/>
        </authorList>
    </citation>
    <scope>NUCLEOTIDE SEQUENCE [LARGE SCALE GENOMIC DNA]</scope>
    <source>
        <strain evidence="6 7">LMG 26638</strain>
    </source>
</reference>
<dbReference type="PROSITE" id="PS51755">
    <property type="entry name" value="OMPR_PHOB"/>
    <property type="match status" value="1"/>
</dbReference>
<dbReference type="InterPro" id="IPR001867">
    <property type="entry name" value="OmpR/PhoB-type_DNA-bd"/>
</dbReference>
<dbReference type="PANTHER" id="PTHR48111">
    <property type="entry name" value="REGULATOR OF RPOS"/>
    <property type="match status" value="1"/>
</dbReference>
<evidence type="ECO:0000256" key="2">
    <source>
        <dbReference type="ARBA" id="ARBA00023012"/>
    </source>
</evidence>
<keyword evidence="7" id="KW-1185">Reference proteome</keyword>
<evidence type="ECO:0000313" key="6">
    <source>
        <dbReference type="EMBL" id="QEP35407.1"/>
    </source>
</evidence>
<keyword evidence="3" id="KW-0805">Transcription regulation</keyword>
<dbReference type="KEGG" id="apai:APAC_2347"/>
<name>A0A5C2H8Z6_9BACT</name>
<dbReference type="PROSITE" id="PS50110">
    <property type="entry name" value="RESPONSE_REGULATORY"/>
    <property type="match status" value="1"/>
</dbReference>
<evidence type="ECO:0000256" key="3">
    <source>
        <dbReference type="ARBA" id="ARBA00023015"/>
    </source>
</evidence>
<dbReference type="GO" id="GO:0006355">
    <property type="term" value="P:regulation of DNA-templated transcription"/>
    <property type="evidence" value="ECO:0007669"/>
    <property type="project" value="InterPro"/>
</dbReference>
<dbReference type="AlphaFoldDB" id="A0A5C2H8Z6"/>
<organism evidence="6 7">
    <name type="scientific">Malaciobacter pacificus</name>
    <dbReference type="NCBI Taxonomy" id="1080223"/>
    <lineage>
        <taxon>Bacteria</taxon>
        <taxon>Pseudomonadati</taxon>
        <taxon>Campylobacterota</taxon>
        <taxon>Epsilonproteobacteria</taxon>
        <taxon>Campylobacterales</taxon>
        <taxon>Arcobacteraceae</taxon>
        <taxon>Malaciobacter</taxon>
    </lineage>
</organism>
<evidence type="ECO:0000313" key="7">
    <source>
        <dbReference type="Proteomes" id="UP000322726"/>
    </source>
</evidence>
<reference evidence="6 7" key="1">
    <citation type="submission" date="2019-09" db="EMBL/GenBank/DDBJ databases">
        <title>Complete genome sequencing of four Arcobacter species reveals a diverse suite of mobile elements.</title>
        <authorList>
            <person name="Miller W.G."/>
            <person name="Yee E."/>
            <person name="Bono J.L."/>
        </authorList>
    </citation>
    <scope>NUCLEOTIDE SEQUENCE [LARGE SCALE GENOMIC DNA]</scope>
    <source>
        <strain evidence="6 7">LMG 26638</strain>
    </source>
</reference>
<dbReference type="SMART" id="SM00448">
    <property type="entry name" value="REC"/>
    <property type="match status" value="1"/>
</dbReference>
<sequence>MDFNVLVIEDDVQLNFVISEYFKMKSYNTISIHDGIEAIDEIDKITNRDINLYVIDINLPSLNGIDILKYIREKDSTTPIIIITASLEIENFIKAFEYGCSEYIKKPFHIKELEVRVNKLLNNNISTIQFDDDLYYNFNTKSFFYKENEIELRNKEKRLVEVLLQNINKIVPVEIIYDYVWEGEEKDSFPLRQLLADVRKKLPYDIIKTKIKQGYIIEN</sequence>
<dbReference type="Proteomes" id="UP000322726">
    <property type="component" value="Chromosome"/>
</dbReference>
<dbReference type="GO" id="GO:0000156">
    <property type="term" value="F:phosphorelay response regulator activity"/>
    <property type="evidence" value="ECO:0007669"/>
    <property type="project" value="TreeGrafter"/>
</dbReference>
<keyword evidence="5" id="KW-0804">Transcription</keyword>
<evidence type="ECO:0000256" key="4">
    <source>
        <dbReference type="ARBA" id="ARBA00023125"/>
    </source>
</evidence>
<dbReference type="GO" id="GO:0032993">
    <property type="term" value="C:protein-DNA complex"/>
    <property type="evidence" value="ECO:0007669"/>
    <property type="project" value="TreeGrafter"/>
</dbReference>
<dbReference type="Pfam" id="PF00072">
    <property type="entry name" value="Response_reg"/>
    <property type="match status" value="1"/>
</dbReference>
<accession>A0A5C2H8Z6</accession>
<dbReference type="InterPro" id="IPR039420">
    <property type="entry name" value="WalR-like"/>
</dbReference>
<evidence type="ECO:0000256" key="1">
    <source>
        <dbReference type="ARBA" id="ARBA00022553"/>
    </source>
</evidence>
<dbReference type="InterPro" id="IPR011006">
    <property type="entry name" value="CheY-like_superfamily"/>
</dbReference>
<dbReference type="GO" id="GO:0005829">
    <property type="term" value="C:cytosol"/>
    <property type="evidence" value="ECO:0007669"/>
    <property type="project" value="TreeGrafter"/>
</dbReference>
<gene>
    <name evidence="6" type="ORF">APAC_2347</name>
</gene>
<dbReference type="Gene3D" id="1.10.10.10">
    <property type="entry name" value="Winged helix-like DNA-binding domain superfamily/Winged helix DNA-binding domain"/>
    <property type="match status" value="1"/>
</dbReference>
<dbReference type="InterPro" id="IPR036388">
    <property type="entry name" value="WH-like_DNA-bd_sf"/>
</dbReference>
<dbReference type="EMBL" id="CP035928">
    <property type="protein sequence ID" value="QEP35407.1"/>
    <property type="molecule type" value="Genomic_DNA"/>
</dbReference>
<keyword evidence="2" id="KW-0902">Two-component regulatory system</keyword>
<proteinExistence type="predicted"/>
<dbReference type="GO" id="GO:0000976">
    <property type="term" value="F:transcription cis-regulatory region binding"/>
    <property type="evidence" value="ECO:0007669"/>
    <property type="project" value="TreeGrafter"/>
</dbReference>